<dbReference type="EMBL" id="KC123174">
    <property type="protein sequence ID" value="AFW20022.1"/>
    <property type="molecule type" value="mRNA"/>
</dbReference>
<dbReference type="SUPFAM" id="SSF51156">
    <property type="entry name" value="Insect cysteine-rich antifreeze protein"/>
    <property type="match status" value="1"/>
</dbReference>
<feature type="signal peptide" evidence="1">
    <location>
        <begin position="1"/>
        <end position="28"/>
    </location>
</feature>
<reference evidence="2" key="1">
    <citation type="submission" date="2012-10" db="EMBL/GenBank/DDBJ databases">
        <title>Expression and antifreeze feature analysis of the Daucus carota and Tentbrio molitor fusion antifreeze protein (AFP) gene in Arabidopsis thaliana.</title>
        <authorList>
            <person name="Chen J."/>
            <person name="Lu M."/>
            <person name="Zhang Z."/>
        </authorList>
    </citation>
    <scope>NUCLEOTIDE SEQUENCE</scope>
    <source>
        <strain evidence="2">C2</strain>
    </source>
</reference>
<dbReference type="InterPro" id="IPR016133">
    <property type="entry name" value="Insect_cyst_antifreeze_prot"/>
</dbReference>
<dbReference type="AlphaFoldDB" id="K7TJK8"/>
<dbReference type="Gene3D" id="2.160.20.50">
    <property type="entry name" value="Insect antifreeze protein"/>
    <property type="match status" value="1"/>
</dbReference>
<organism evidence="2">
    <name type="scientific">Tenebrio molitor</name>
    <name type="common">Yellow mealworm beetle</name>
    <dbReference type="NCBI Taxonomy" id="7067"/>
    <lineage>
        <taxon>Eukaryota</taxon>
        <taxon>Metazoa</taxon>
        <taxon>Ecdysozoa</taxon>
        <taxon>Arthropoda</taxon>
        <taxon>Hexapoda</taxon>
        <taxon>Insecta</taxon>
        <taxon>Pterygota</taxon>
        <taxon>Neoptera</taxon>
        <taxon>Endopterygota</taxon>
        <taxon>Coleoptera</taxon>
        <taxon>Polyphaga</taxon>
        <taxon>Cucujiformia</taxon>
        <taxon>Tenebrionidae</taxon>
        <taxon>Tenebrio</taxon>
    </lineage>
</organism>
<name>K7TJK8_TENMO</name>
<evidence type="ECO:0000313" key="2">
    <source>
        <dbReference type="EMBL" id="AFW20022.1"/>
    </source>
</evidence>
<evidence type="ECO:0000256" key="1">
    <source>
        <dbReference type="SAM" id="SignalP"/>
    </source>
</evidence>
<dbReference type="SMR" id="K7TJK8"/>
<sequence length="100" mass="10197">MAFKTCAFTKNWLVIAVIVMCLCTEYNCQCSGGADCSSCTESCAGCINCPNARTCHGSTNCFNAVTCAGSTNCNRATSCAGSTGCYKATTCLGSTGCPGH</sequence>
<protein>
    <submittedName>
        <fullName evidence="2">Antifreeze protein isoform Tm3</fullName>
    </submittedName>
</protein>
<keyword evidence="1" id="KW-0732">Signal</keyword>
<dbReference type="Pfam" id="PF02420">
    <property type="entry name" value="AFP"/>
    <property type="match status" value="1"/>
</dbReference>
<proteinExistence type="evidence at transcript level"/>
<feature type="chain" id="PRO_5003911379" evidence="1">
    <location>
        <begin position="29"/>
        <end position="100"/>
    </location>
</feature>
<gene>
    <name evidence="2" type="primary">afp</name>
</gene>
<accession>K7TJK8</accession>
<dbReference type="InterPro" id="IPR003460">
    <property type="entry name" value="Insect_antifreeze_prot_motif"/>
</dbReference>